<proteinExistence type="predicted"/>
<sequence>MMMKQGNKGSPPAVTSIPLQITEEEIVCKIKRKRKRKRKPAKTEQPISSQTVPTPLVMSSGTEEEEEKLPEETDGALSTQYTDKETQQISNQADQTTDLLQEENNSEILQGDGGEDPIVCKIKRKRKRKRKPAQTEPVTAAASSEEQPQVEVDVDAPPTKNDEEETQPRSIFST</sequence>
<evidence type="ECO:0000313" key="2">
    <source>
        <dbReference type="EMBL" id="CAB1430616.1"/>
    </source>
</evidence>
<feature type="compositionally biased region" description="Basic residues" evidence="1">
    <location>
        <begin position="121"/>
        <end position="132"/>
    </location>
</feature>
<feature type="compositionally biased region" description="Polar residues" evidence="1">
    <location>
        <begin position="76"/>
        <end position="99"/>
    </location>
</feature>
<name>A0A9N7UI69_PLEPL</name>
<evidence type="ECO:0000313" key="3">
    <source>
        <dbReference type="Proteomes" id="UP001153269"/>
    </source>
</evidence>
<keyword evidence="3" id="KW-1185">Reference proteome</keyword>
<accession>A0A9N7UI69</accession>
<protein>
    <submittedName>
        <fullName evidence="2">Uncharacterized protein</fullName>
    </submittedName>
</protein>
<dbReference type="Proteomes" id="UP001153269">
    <property type="component" value="Unassembled WGS sequence"/>
</dbReference>
<feature type="region of interest" description="Disordered" evidence="1">
    <location>
        <begin position="30"/>
        <end position="174"/>
    </location>
</feature>
<comment type="caution">
    <text evidence="2">The sequence shown here is derived from an EMBL/GenBank/DDBJ whole genome shotgun (WGS) entry which is preliminary data.</text>
</comment>
<dbReference type="EMBL" id="CADEAL010001251">
    <property type="protein sequence ID" value="CAB1430616.1"/>
    <property type="molecule type" value="Genomic_DNA"/>
</dbReference>
<dbReference type="AlphaFoldDB" id="A0A9N7UI69"/>
<feature type="compositionally biased region" description="Polar residues" evidence="1">
    <location>
        <begin position="45"/>
        <end position="61"/>
    </location>
</feature>
<gene>
    <name evidence="2" type="ORF">PLEPLA_LOCUS18598</name>
</gene>
<feature type="compositionally biased region" description="Acidic residues" evidence="1">
    <location>
        <begin position="62"/>
        <end position="74"/>
    </location>
</feature>
<reference evidence="2" key="1">
    <citation type="submission" date="2020-03" db="EMBL/GenBank/DDBJ databases">
        <authorList>
            <person name="Weist P."/>
        </authorList>
    </citation>
    <scope>NUCLEOTIDE SEQUENCE</scope>
</reference>
<organism evidence="2 3">
    <name type="scientific">Pleuronectes platessa</name>
    <name type="common">European plaice</name>
    <dbReference type="NCBI Taxonomy" id="8262"/>
    <lineage>
        <taxon>Eukaryota</taxon>
        <taxon>Metazoa</taxon>
        <taxon>Chordata</taxon>
        <taxon>Craniata</taxon>
        <taxon>Vertebrata</taxon>
        <taxon>Euteleostomi</taxon>
        <taxon>Actinopterygii</taxon>
        <taxon>Neopterygii</taxon>
        <taxon>Teleostei</taxon>
        <taxon>Neoteleostei</taxon>
        <taxon>Acanthomorphata</taxon>
        <taxon>Carangaria</taxon>
        <taxon>Pleuronectiformes</taxon>
        <taxon>Pleuronectoidei</taxon>
        <taxon>Pleuronectidae</taxon>
        <taxon>Pleuronectes</taxon>
    </lineage>
</organism>
<evidence type="ECO:0000256" key="1">
    <source>
        <dbReference type="SAM" id="MobiDB-lite"/>
    </source>
</evidence>
<feature type="compositionally biased region" description="Basic residues" evidence="1">
    <location>
        <begin position="30"/>
        <end position="40"/>
    </location>
</feature>